<name>A0A2R7Y8J9_9CREN</name>
<dbReference type="UniPathway" id="UPA00241"/>
<feature type="binding site" evidence="6">
    <location>
        <position position="49"/>
    </location>
    <ligand>
        <name>GTP</name>
        <dbReference type="ChEBI" id="CHEBI:37565"/>
    </ligand>
</feature>
<evidence type="ECO:0000256" key="3">
    <source>
        <dbReference type="ARBA" id="ARBA00022777"/>
    </source>
</evidence>
<protein>
    <recommendedName>
        <fullName evidence="6">GTP-dependent dephospho-CoA kinase</fullName>
        <ecNumber evidence="6">2.7.1.237</ecNumber>
    </recommendedName>
    <alternativeName>
        <fullName evidence="6">Dephospho-coenzyme A kinase</fullName>
        <shortName evidence="6">DPCK</shortName>
    </alternativeName>
</protein>
<keyword evidence="1 6" id="KW-0808">Transferase</keyword>
<evidence type="ECO:0000313" key="7">
    <source>
        <dbReference type="EMBL" id="PUA33172.1"/>
    </source>
</evidence>
<evidence type="ECO:0000256" key="1">
    <source>
        <dbReference type="ARBA" id="ARBA00022679"/>
    </source>
</evidence>
<dbReference type="PIRSF" id="PIRSF006533">
    <property type="entry name" value="UCP006533"/>
    <property type="match status" value="1"/>
</dbReference>
<keyword evidence="3 6" id="KW-0418">Kinase</keyword>
<keyword evidence="2 6" id="KW-0547">Nucleotide-binding</keyword>
<sequence length="180" mass="19788">MKALKMPEELRPKLAEGPKKIFAGENPIKTVEEALNKTTCDYVIAVGDVICYTLIKAGKTPNICVIDGKTQRKEVNVEIDPSKFNKTYQVKNPAGHITLEAIKTLNKALKEAVEENLKVLIVIDGEEDLLALPLIKEAPNKTCVFLGMPNVGVGVVEVNQQERKNAEETLSKFTEVELGS</sequence>
<dbReference type="AlphaFoldDB" id="A0A2R7Y8J9"/>
<evidence type="ECO:0000256" key="6">
    <source>
        <dbReference type="HAMAP-Rule" id="MF_00590"/>
    </source>
</evidence>
<dbReference type="GO" id="GO:0015937">
    <property type="term" value="P:coenzyme A biosynthetic process"/>
    <property type="evidence" value="ECO:0007669"/>
    <property type="project" value="UniProtKB-UniRule"/>
</dbReference>
<proteinExistence type="inferred from homology"/>
<dbReference type="Proteomes" id="UP000244093">
    <property type="component" value="Unassembled WGS sequence"/>
</dbReference>
<dbReference type="PANTHER" id="PTHR40732">
    <property type="entry name" value="UPF0218 PROTEIN TK1697"/>
    <property type="match status" value="1"/>
</dbReference>
<feature type="binding site" evidence="6">
    <location>
        <position position="69"/>
    </location>
    <ligand>
        <name>GTP</name>
        <dbReference type="ChEBI" id="CHEBI:37565"/>
    </ligand>
</feature>
<dbReference type="GO" id="GO:0005525">
    <property type="term" value="F:GTP binding"/>
    <property type="evidence" value="ECO:0007669"/>
    <property type="project" value="UniProtKB-UniRule"/>
</dbReference>
<evidence type="ECO:0000313" key="8">
    <source>
        <dbReference type="Proteomes" id="UP000244093"/>
    </source>
</evidence>
<keyword evidence="4 6" id="KW-0173">Coenzyme A biosynthesis</keyword>
<dbReference type="HAMAP" id="MF_00590">
    <property type="entry name" value="Dephospho_CoA_kinase_GTP_dep"/>
    <property type="match status" value="1"/>
</dbReference>
<organism evidence="7 8">
    <name type="scientific">Zestosphaera tikiterensis</name>
    <dbReference type="NCBI Taxonomy" id="1973259"/>
    <lineage>
        <taxon>Archaea</taxon>
        <taxon>Thermoproteota</taxon>
        <taxon>Thermoprotei</taxon>
        <taxon>Desulfurococcales</taxon>
        <taxon>Desulfurococcaceae</taxon>
        <taxon>Zestosphaera</taxon>
    </lineage>
</organism>
<reference evidence="7" key="1">
    <citation type="submission" date="2017-04" db="EMBL/GenBank/DDBJ databases">
        <authorList>
            <person name="Afonso C.L."/>
            <person name="Miller P.J."/>
            <person name="Scott M.A."/>
            <person name="Spackman E."/>
            <person name="Goraichik I."/>
            <person name="Dimitrov K.M."/>
            <person name="Suarez D.L."/>
            <person name="Swayne D.E."/>
        </authorList>
    </citation>
    <scope>NUCLEOTIDE SEQUENCE</scope>
    <source>
        <strain evidence="7">NZ3</strain>
    </source>
</reference>
<dbReference type="Pfam" id="PF04019">
    <property type="entry name" value="DUF359"/>
    <property type="match status" value="1"/>
</dbReference>
<dbReference type="EC" id="2.7.1.237" evidence="6"/>
<comment type="similarity">
    <text evidence="6">Belongs to the GTP-dependent DPCK family.</text>
</comment>
<comment type="function">
    <text evidence="6">Catalyzes the GTP-dependent phosphorylation of the 3'-hydroxyl group of dephosphocoenzyme A to form coenzyme A (CoA).</text>
</comment>
<evidence type="ECO:0000256" key="5">
    <source>
        <dbReference type="ARBA" id="ARBA00023134"/>
    </source>
</evidence>
<evidence type="ECO:0000256" key="4">
    <source>
        <dbReference type="ARBA" id="ARBA00022993"/>
    </source>
</evidence>
<reference evidence="7" key="2">
    <citation type="journal article" date="2018" name="Syst. Appl. Microbiol.">
        <title>A new symbiotic nanoarchaeote (Candidatus Nanoclepta minutus) and its host (Zestosphaera tikiterensis gen. nov., sp. nov.) from a New Zealand hot spring.</title>
        <authorList>
            <person name="St John E."/>
            <person name="Liu Y."/>
            <person name="Podar M."/>
            <person name="Stott M.B."/>
            <person name="Meneghin J."/>
            <person name="Chen Z."/>
            <person name="Lagutin K."/>
            <person name="Mitchell K."/>
            <person name="Reysenbach A.L."/>
        </authorList>
    </citation>
    <scope>NUCLEOTIDE SEQUENCE [LARGE SCALE GENOMIC DNA]</scope>
    <source>
        <strain evidence="7">NZ3</strain>
    </source>
</reference>
<feature type="binding site" evidence="6">
    <location>
        <position position="127"/>
    </location>
    <ligand>
        <name>GTP</name>
        <dbReference type="ChEBI" id="CHEBI:37565"/>
    </ligand>
</feature>
<comment type="pathway">
    <text evidence="6">Cofactor biosynthesis; coenzyme A biosynthesis.</text>
</comment>
<gene>
    <name evidence="7" type="ORF">B7O98_01680</name>
</gene>
<comment type="caution">
    <text evidence="7">The sequence shown here is derived from an EMBL/GenBank/DDBJ whole genome shotgun (WGS) entry which is preliminary data.</text>
</comment>
<comment type="caution">
    <text evidence="6">Lacks conserved residue(s) required for the propagation of feature annotation.</text>
</comment>
<dbReference type="GO" id="GO:0016301">
    <property type="term" value="F:kinase activity"/>
    <property type="evidence" value="ECO:0007669"/>
    <property type="project" value="UniProtKB-UniRule"/>
</dbReference>
<comment type="catalytic activity">
    <reaction evidence="6">
        <text>3'-dephospho-CoA + GTP = GDP + CoA + H(+)</text>
        <dbReference type="Rhea" id="RHEA:61156"/>
        <dbReference type="ChEBI" id="CHEBI:15378"/>
        <dbReference type="ChEBI" id="CHEBI:37565"/>
        <dbReference type="ChEBI" id="CHEBI:57287"/>
        <dbReference type="ChEBI" id="CHEBI:57328"/>
        <dbReference type="ChEBI" id="CHEBI:58189"/>
        <dbReference type="EC" id="2.7.1.237"/>
    </reaction>
</comment>
<dbReference type="PANTHER" id="PTHR40732:SF1">
    <property type="entry name" value="GTP-DEPENDENT DEPHOSPHO-COA KINASE"/>
    <property type="match status" value="1"/>
</dbReference>
<keyword evidence="5 6" id="KW-0342">GTP-binding</keyword>
<dbReference type="InterPro" id="IPR007164">
    <property type="entry name" value="GTP-dep_dephospho-CoA_kin"/>
</dbReference>
<feature type="binding site" evidence="6">
    <location>
        <position position="48"/>
    </location>
    <ligand>
        <name>GTP</name>
        <dbReference type="ChEBI" id="CHEBI:37565"/>
    </ligand>
</feature>
<accession>A0A2R7Y8J9</accession>
<feature type="binding site" evidence="6">
    <location>
        <position position="67"/>
    </location>
    <ligand>
        <name>GTP</name>
        <dbReference type="ChEBI" id="CHEBI:37565"/>
    </ligand>
</feature>
<evidence type="ECO:0000256" key="2">
    <source>
        <dbReference type="ARBA" id="ARBA00022741"/>
    </source>
</evidence>
<dbReference type="EMBL" id="NBVN01000002">
    <property type="protein sequence ID" value="PUA33172.1"/>
    <property type="molecule type" value="Genomic_DNA"/>
</dbReference>